<feature type="compositionally biased region" description="Polar residues" evidence="8">
    <location>
        <begin position="574"/>
        <end position="592"/>
    </location>
</feature>
<feature type="compositionally biased region" description="Polar residues" evidence="8">
    <location>
        <begin position="540"/>
        <end position="551"/>
    </location>
</feature>
<evidence type="ECO:0000313" key="12">
    <source>
        <dbReference type="Proteomes" id="UP000710440"/>
    </source>
</evidence>
<feature type="transmembrane region" description="Helical" evidence="9">
    <location>
        <begin position="337"/>
        <end position="358"/>
    </location>
</feature>
<dbReference type="InterPro" id="IPR051350">
    <property type="entry name" value="WD_repeat-ST_regulator"/>
</dbReference>
<dbReference type="GO" id="GO:0016020">
    <property type="term" value="C:membrane"/>
    <property type="evidence" value="ECO:0007669"/>
    <property type="project" value="UniProtKB-SubCell"/>
</dbReference>
<feature type="transmembrane region" description="Helical" evidence="9">
    <location>
        <begin position="403"/>
        <end position="427"/>
    </location>
</feature>
<dbReference type="SMART" id="SM00320">
    <property type="entry name" value="WD40"/>
    <property type="match status" value="7"/>
</dbReference>
<keyword evidence="3 9" id="KW-0812">Transmembrane</keyword>
<evidence type="ECO:0000256" key="4">
    <source>
        <dbReference type="ARBA" id="ARBA00022737"/>
    </source>
</evidence>
<dbReference type="Pfam" id="PF23627">
    <property type="entry name" value="LisH_WDR26"/>
    <property type="match status" value="1"/>
</dbReference>
<dbReference type="SMART" id="SM00668">
    <property type="entry name" value="CTLH"/>
    <property type="match status" value="1"/>
</dbReference>
<dbReference type="PROSITE" id="PS50082">
    <property type="entry name" value="WD_REPEATS_2"/>
    <property type="match status" value="3"/>
</dbReference>
<dbReference type="InterPro" id="IPR001680">
    <property type="entry name" value="WD40_rpt"/>
</dbReference>
<evidence type="ECO:0000256" key="6">
    <source>
        <dbReference type="ARBA" id="ARBA00023136"/>
    </source>
</evidence>
<dbReference type="Pfam" id="PF03547">
    <property type="entry name" value="Mem_trans"/>
    <property type="match status" value="1"/>
</dbReference>
<dbReference type="OrthoDB" id="972532at2759"/>
<feature type="transmembrane region" description="Helical" evidence="9">
    <location>
        <begin position="370"/>
        <end position="391"/>
    </location>
</feature>
<dbReference type="PROSITE" id="PS50294">
    <property type="entry name" value="WD_REPEATS_REGION"/>
    <property type="match status" value="2"/>
</dbReference>
<dbReference type="InterPro" id="IPR036322">
    <property type="entry name" value="WD40_repeat_dom_sf"/>
</dbReference>
<evidence type="ECO:0000256" key="7">
    <source>
        <dbReference type="PROSITE-ProRule" id="PRU00221"/>
    </source>
</evidence>
<dbReference type="Proteomes" id="UP000710440">
    <property type="component" value="Unassembled WGS sequence"/>
</dbReference>
<comment type="subcellular location">
    <subcellularLocation>
        <location evidence="1">Membrane</location>
        <topology evidence="1">Multi-pass membrane protein</topology>
    </subcellularLocation>
</comment>
<dbReference type="RefSeq" id="XP_043123959.1">
    <property type="nucleotide sequence ID" value="XM_043268024.1"/>
</dbReference>
<keyword evidence="2 7" id="KW-0853">WD repeat</keyword>
<evidence type="ECO:0000256" key="2">
    <source>
        <dbReference type="ARBA" id="ARBA00022574"/>
    </source>
</evidence>
<evidence type="ECO:0000256" key="1">
    <source>
        <dbReference type="ARBA" id="ARBA00004141"/>
    </source>
</evidence>
<keyword evidence="5 9" id="KW-1133">Transmembrane helix</keyword>
<feature type="repeat" description="WD" evidence="7">
    <location>
        <begin position="859"/>
        <end position="900"/>
    </location>
</feature>
<gene>
    <name evidence="11" type="ORF">Aspvir_004802</name>
</gene>
<dbReference type="GO" id="GO:0034657">
    <property type="term" value="C:GID complex"/>
    <property type="evidence" value="ECO:0007669"/>
    <property type="project" value="TreeGrafter"/>
</dbReference>
<reference evidence="11 12" key="1">
    <citation type="submission" date="2021-02" db="EMBL/GenBank/DDBJ databases">
        <title>Pan-genome distribution and transcriptional activeness of fungal secondary metabolism genes in Aspergillus section Fumigati.</title>
        <authorList>
            <person name="Takahashi H."/>
            <person name="Umemura M."/>
            <person name="Ninomiya A."/>
            <person name="Kusuya Y."/>
            <person name="Urayama S."/>
            <person name="Shimizu M."/>
            <person name="Watanabe A."/>
            <person name="Kamei K."/>
            <person name="Yaguchi T."/>
            <person name="Hagiwara D."/>
        </authorList>
    </citation>
    <scope>NUCLEOTIDE SEQUENCE [LARGE SCALE GENOMIC DNA]</scope>
    <source>
        <strain evidence="11 12">IFM 47045</strain>
    </source>
</reference>
<evidence type="ECO:0000256" key="3">
    <source>
        <dbReference type="ARBA" id="ARBA00022692"/>
    </source>
</evidence>
<keyword evidence="6 9" id="KW-0472">Membrane</keyword>
<dbReference type="CDD" id="cd00200">
    <property type="entry name" value="WD40"/>
    <property type="match status" value="1"/>
</dbReference>
<evidence type="ECO:0000313" key="11">
    <source>
        <dbReference type="EMBL" id="GIK00773.1"/>
    </source>
</evidence>
<dbReference type="InterPro" id="IPR015943">
    <property type="entry name" value="WD40/YVTN_repeat-like_dom_sf"/>
</dbReference>
<dbReference type="Gene3D" id="2.130.10.10">
    <property type="entry name" value="YVTN repeat-like/Quinoprotein amine dehydrogenase"/>
    <property type="match status" value="1"/>
</dbReference>
<feature type="compositionally biased region" description="Low complexity" evidence="8">
    <location>
        <begin position="597"/>
        <end position="627"/>
    </location>
</feature>
<name>A0A9P3BQQ3_ASPVI</name>
<dbReference type="PANTHER" id="PTHR22838:SF0">
    <property type="entry name" value="WD REPEAT-CONTAINING PROTEIN 26"/>
    <property type="match status" value="1"/>
</dbReference>
<dbReference type="GO" id="GO:0043161">
    <property type="term" value="P:proteasome-mediated ubiquitin-dependent protein catabolic process"/>
    <property type="evidence" value="ECO:0007669"/>
    <property type="project" value="TreeGrafter"/>
</dbReference>
<organism evidence="11 12">
    <name type="scientific">Aspergillus viridinutans</name>
    <dbReference type="NCBI Taxonomy" id="75553"/>
    <lineage>
        <taxon>Eukaryota</taxon>
        <taxon>Fungi</taxon>
        <taxon>Dikarya</taxon>
        <taxon>Ascomycota</taxon>
        <taxon>Pezizomycotina</taxon>
        <taxon>Eurotiomycetes</taxon>
        <taxon>Eurotiomycetidae</taxon>
        <taxon>Eurotiales</taxon>
        <taxon>Aspergillaceae</taxon>
        <taxon>Aspergillus</taxon>
        <taxon>Aspergillus subgen. Fumigati</taxon>
    </lineage>
</organism>
<feature type="transmembrane region" description="Helical" evidence="9">
    <location>
        <begin position="41"/>
        <end position="61"/>
    </location>
</feature>
<keyword evidence="12" id="KW-1185">Reference proteome</keyword>
<feature type="repeat" description="WD" evidence="7">
    <location>
        <begin position="1088"/>
        <end position="1112"/>
    </location>
</feature>
<feature type="compositionally biased region" description="Acidic residues" evidence="8">
    <location>
        <begin position="193"/>
        <end position="209"/>
    </location>
</feature>
<proteinExistence type="predicted"/>
<sequence length="1181" mass="129053">MLEGPIITPFLGALQACVSVLLTMSYGAIAERLRLVKESSISDMAGLSVKLFLPALIVVHLGEQLHADIVLNYVPVLVWAALYTSASIGLAHAVSRGLGLPVWVTPACAFNNTTSLPLLLLQSLESVGSLKLIIPDGDSMSDAIARAQSYFLLCAVVSKTIGYAVGPKMLQNGNDQDEGRDAQDTDAEAGQSGDDDDDADNDGEADEETSLLPERAQKARRKVSSKFRRVGRWVSAFLPKRVKQELMAPFESPFADVAILCTIIGATLGLVPQLHRAFFRPYEEGGIFNAWLTSSVKNIGKLFTTLQIFVVGGKLGASFQRMKASGNSGEIPKKAIVTIFLVRLVIWPAISISLIYMLAKRTSLVRYDPILWFSLMLMPAGPPALVISGFAELAKISEAEKMAVAKTLTVMYMLSPFVCFTITGALMASRAALDGGRADLPIFDLADNSSSNTPSSVAPDRPNLPIPLEPTSFTSAPPPRSSTDGIPSSSRLESSAGSNSTAPSIDNPPTSAAPRRRRFSTIDTSASTGGTGGVSGNYTPCQEQASVQSHTSPEEHPPFPKRRRLANMRPDGISSANGFSQASNGLSASPSRKTVFAHSSNSQPAHSSSNGESQKNGSSKTSKKSSSYFGHDREEVTRILIQSLYELGYDGAASLLSMESGYQLESPAVGIFRKAVLEGRWAEAEDILIQSFTPDADVRDTGFSSGKPETTEKLLLVENAEKNEMLFYLRQQKFLELLEARDLGSALTVLRHELTPLNYDVGRLHALSSLLMCPPEHLHNQAGWEGPISSSRERLLSELSKSISPSVMIPNNRLAILLNHVKQNQINRCLYHNTATPPSLYSDHMCDRNDFPLRTAVELSQHSDEVWYCQFSHDGSKLVTAGRDRHVYIYDTTNFSVYRQLEKHEEGVAHVSWSPDDTKLITCSQDKKARVWSVETGRCLLTINHHRQPVTAAVWAADGESFVTASLDLSSQLCHWSMRGDPLYTWHGGFRVQDCAITPDGRRLIAADVEEKIHVYDFATHEEEYCLALKSKPTSVAVSRDSRYMLVNLSEGQIQLIDLDTTEVIRRFQGQKQGHFVIRSAFGGAGENFVVSGSEDSRVYIWHKENGTLVETLEGHISGCVNAISWNPTNPGMFASAGDDCFVRIWTRERDMQRYAPASKREAVSVNGSARTSALRSTSSF</sequence>
<feature type="transmembrane region" description="Helical" evidence="9">
    <location>
        <begin position="6"/>
        <end position="29"/>
    </location>
</feature>
<evidence type="ECO:0000256" key="5">
    <source>
        <dbReference type="ARBA" id="ARBA00022989"/>
    </source>
</evidence>
<dbReference type="InterPro" id="IPR006595">
    <property type="entry name" value="CTLH_C"/>
</dbReference>
<evidence type="ECO:0000256" key="8">
    <source>
        <dbReference type="SAM" id="MobiDB-lite"/>
    </source>
</evidence>
<dbReference type="AlphaFoldDB" id="A0A9P3BQQ3"/>
<feature type="domain" description="CTLH" evidence="10">
    <location>
        <begin position="672"/>
        <end position="745"/>
    </location>
</feature>
<keyword evidence="4" id="KW-0677">Repeat</keyword>
<protein>
    <recommendedName>
        <fullName evidence="10">CTLH domain-containing protein</fullName>
    </recommendedName>
</protein>
<evidence type="ECO:0000256" key="9">
    <source>
        <dbReference type="SAM" id="Phobius"/>
    </source>
</evidence>
<dbReference type="SUPFAM" id="SSF50978">
    <property type="entry name" value="WD40 repeat-like"/>
    <property type="match status" value="1"/>
</dbReference>
<comment type="caution">
    <text evidence="11">The sequence shown here is derived from an EMBL/GenBank/DDBJ whole genome shotgun (WGS) entry which is preliminary data.</text>
</comment>
<dbReference type="PANTHER" id="PTHR22838">
    <property type="entry name" value="WD REPEAT PROTEIN 26-RELATED"/>
    <property type="match status" value="1"/>
</dbReference>
<dbReference type="InterPro" id="IPR004776">
    <property type="entry name" value="Mem_transp_PIN-like"/>
</dbReference>
<dbReference type="GO" id="GO:0055085">
    <property type="term" value="P:transmembrane transport"/>
    <property type="evidence" value="ECO:0007669"/>
    <property type="project" value="InterPro"/>
</dbReference>
<dbReference type="Pfam" id="PF00400">
    <property type="entry name" value="WD40"/>
    <property type="match status" value="4"/>
</dbReference>
<feature type="repeat" description="WD" evidence="7">
    <location>
        <begin position="901"/>
        <end position="942"/>
    </location>
</feature>
<feature type="compositionally biased region" description="Polar residues" evidence="8">
    <location>
        <begin position="471"/>
        <end position="510"/>
    </location>
</feature>
<dbReference type="EMBL" id="BOPL01000002">
    <property type="protein sequence ID" value="GIK00773.1"/>
    <property type="molecule type" value="Genomic_DNA"/>
</dbReference>
<evidence type="ECO:0000259" key="10">
    <source>
        <dbReference type="PROSITE" id="PS50897"/>
    </source>
</evidence>
<feature type="region of interest" description="Disordered" evidence="8">
    <location>
        <begin position="449"/>
        <end position="629"/>
    </location>
</feature>
<feature type="transmembrane region" description="Helical" evidence="9">
    <location>
        <begin position="73"/>
        <end position="94"/>
    </location>
</feature>
<dbReference type="GeneID" id="66932784"/>
<accession>A0A9P3BQQ3</accession>
<dbReference type="PROSITE" id="PS50897">
    <property type="entry name" value="CTLH"/>
    <property type="match status" value="1"/>
</dbReference>
<feature type="region of interest" description="Disordered" evidence="8">
    <location>
        <begin position="172"/>
        <end position="220"/>
    </location>
</feature>